<dbReference type="AlphaFoldDB" id="A0A7R9GIL6"/>
<protein>
    <submittedName>
        <fullName evidence="2">Uncharacterized protein</fullName>
    </submittedName>
</protein>
<reference evidence="2" key="1">
    <citation type="submission" date="2020-11" db="EMBL/GenBank/DDBJ databases">
        <authorList>
            <person name="Tran Van P."/>
        </authorList>
    </citation>
    <scope>NUCLEOTIDE SEQUENCE</scope>
</reference>
<evidence type="ECO:0000256" key="1">
    <source>
        <dbReference type="SAM" id="MobiDB-lite"/>
    </source>
</evidence>
<gene>
    <name evidence="2" type="ORF">NMOB1V02_LOCUS10066</name>
</gene>
<proteinExistence type="predicted"/>
<evidence type="ECO:0000313" key="2">
    <source>
        <dbReference type="EMBL" id="CAD7282441.1"/>
    </source>
</evidence>
<sequence>MKYIRRKIGQDSTLACRTLTERDTGKGGSMKEDDIRPCASHDPVSYPDGYMGRGARRVPVAVPGHKRSGPNTHGSALALWMDLNLVVPVAEEDSGVFICTTPEGYSNSIEVNIARPAPPTIQYHIPTGTWAVGPDGSLWLYPDTNAHLDCVYHRVNGTPTWTWNNTGIARLKAVEVVKEFQLPKEYPPPNYPRGKRKVDLPVLKRIKDLLGK</sequence>
<dbReference type="Proteomes" id="UP000678499">
    <property type="component" value="Unassembled WGS sequence"/>
</dbReference>
<organism evidence="2">
    <name type="scientific">Notodromas monacha</name>
    <dbReference type="NCBI Taxonomy" id="399045"/>
    <lineage>
        <taxon>Eukaryota</taxon>
        <taxon>Metazoa</taxon>
        <taxon>Ecdysozoa</taxon>
        <taxon>Arthropoda</taxon>
        <taxon>Crustacea</taxon>
        <taxon>Oligostraca</taxon>
        <taxon>Ostracoda</taxon>
        <taxon>Podocopa</taxon>
        <taxon>Podocopida</taxon>
        <taxon>Cypridocopina</taxon>
        <taxon>Cypridoidea</taxon>
        <taxon>Cyprididae</taxon>
        <taxon>Notodromas</taxon>
    </lineage>
</organism>
<dbReference type="EMBL" id="OA885879">
    <property type="protein sequence ID" value="CAD7282441.1"/>
    <property type="molecule type" value="Genomic_DNA"/>
</dbReference>
<evidence type="ECO:0000313" key="3">
    <source>
        <dbReference type="Proteomes" id="UP000678499"/>
    </source>
</evidence>
<name>A0A7R9GIL6_9CRUS</name>
<feature type="compositionally biased region" description="Basic and acidic residues" evidence="1">
    <location>
        <begin position="20"/>
        <end position="36"/>
    </location>
</feature>
<accession>A0A7R9GIL6</accession>
<feature type="region of interest" description="Disordered" evidence="1">
    <location>
        <begin position="20"/>
        <end position="39"/>
    </location>
</feature>
<dbReference type="EMBL" id="CAJPEX010003842">
    <property type="protein sequence ID" value="CAG0922593.1"/>
    <property type="molecule type" value="Genomic_DNA"/>
</dbReference>
<keyword evidence="3" id="KW-1185">Reference proteome</keyword>